<reference evidence="11" key="1">
    <citation type="journal article" date="2020" name="mSystems">
        <title>Genome- and Community-Level Interaction Insights into Carbon Utilization and Element Cycling Functions of Hydrothermarchaeota in Hydrothermal Sediment.</title>
        <authorList>
            <person name="Zhou Z."/>
            <person name="Liu Y."/>
            <person name="Xu W."/>
            <person name="Pan J."/>
            <person name="Luo Z.H."/>
            <person name="Li M."/>
        </authorList>
    </citation>
    <scope>NUCLEOTIDE SEQUENCE [LARGE SCALE GENOMIC DNA]</scope>
    <source>
        <strain evidence="11">SpSt-604</strain>
        <strain evidence="10">SpSt-640</strain>
    </source>
</reference>
<proteinExistence type="inferred from homology"/>
<evidence type="ECO:0000256" key="4">
    <source>
        <dbReference type="ARBA" id="ARBA00022723"/>
    </source>
</evidence>
<dbReference type="NCBIfam" id="TIGR01573">
    <property type="entry name" value="cas2"/>
    <property type="match status" value="1"/>
</dbReference>
<dbReference type="InterPro" id="IPR021127">
    <property type="entry name" value="CRISPR_associated_Cas2"/>
</dbReference>
<evidence type="ECO:0000256" key="1">
    <source>
        <dbReference type="ARBA" id="ARBA00001946"/>
    </source>
</evidence>
<evidence type="ECO:0000256" key="8">
    <source>
        <dbReference type="ARBA" id="ARBA00023118"/>
    </source>
</evidence>
<name>A0A7C4VVT7_FERPE</name>
<keyword evidence="6 9" id="KW-0378">Hydrolase</keyword>
<comment type="similarity">
    <text evidence="2 9">Belongs to the CRISPR-associated endoribonuclease Cas2 protein family.</text>
</comment>
<keyword evidence="5 9" id="KW-0255">Endonuclease</keyword>
<dbReference type="CDD" id="cd09725">
    <property type="entry name" value="Cas2_I_II_III"/>
    <property type="match status" value="1"/>
</dbReference>
<comment type="cofactor">
    <cofactor evidence="1 9">
        <name>Mg(2+)</name>
        <dbReference type="ChEBI" id="CHEBI:18420"/>
    </cofactor>
</comment>
<dbReference type="GO" id="GO:0051607">
    <property type="term" value="P:defense response to virus"/>
    <property type="evidence" value="ECO:0007669"/>
    <property type="project" value="UniProtKB-UniRule"/>
</dbReference>
<gene>
    <name evidence="9 11" type="primary">cas2</name>
    <name evidence="11" type="ORF">ENT72_04415</name>
    <name evidence="10" type="ORF">ENU12_04700</name>
</gene>
<dbReference type="SUPFAM" id="SSF143430">
    <property type="entry name" value="TTP0101/SSO1404-like"/>
    <property type="match status" value="1"/>
</dbReference>
<dbReference type="HAMAP" id="MF_01471">
    <property type="entry name" value="Cas2"/>
    <property type="match status" value="1"/>
</dbReference>
<sequence length="86" mass="10274">MYVIMAYDVNEKRVAKILKTARKYLTWVQNSLLEGELTLSKFERLKSEVKKIIKEDEDSVIFYILSYGQKIDKEHIGQKREPEFFI</sequence>
<keyword evidence="8 9" id="KW-0051">Antiviral defense</keyword>
<evidence type="ECO:0000256" key="5">
    <source>
        <dbReference type="ARBA" id="ARBA00022759"/>
    </source>
</evidence>
<evidence type="ECO:0000256" key="2">
    <source>
        <dbReference type="ARBA" id="ARBA00009959"/>
    </source>
</evidence>
<dbReference type="Pfam" id="PF09827">
    <property type="entry name" value="CRISPR_Cas2"/>
    <property type="match status" value="1"/>
</dbReference>
<accession>A0A7C4VVT7</accession>
<protein>
    <recommendedName>
        <fullName evidence="9">CRISPR-associated endoribonuclease Cas2</fullName>
        <ecNumber evidence="9">3.1.-.-</ecNumber>
    </recommendedName>
</protein>
<keyword evidence="3 9" id="KW-0540">Nuclease</keyword>
<dbReference type="GO" id="GO:0004521">
    <property type="term" value="F:RNA endonuclease activity"/>
    <property type="evidence" value="ECO:0007669"/>
    <property type="project" value="InterPro"/>
</dbReference>
<evidence type="ECO:0000256" key="6">
    <source>
        <dbReference type="ARBA" id="ARBA00022801"/>
    </source>
</evidence>
<dbReference type="EMBL" id="DSZT01000138">
    <property type="protein sequence ID" value="HGU42144.1"/>
    <property type="molecule type" value="Genomic_DNA"/>
</dbReference>
<evidence type="ECO:0000313" key="10">
    <source>
        <dbReference type="EMBL" id="HGQ77203.1"/>
    </source>
</evidence>
<dbReference type="EC" id="3.1.-.-" evidence="9"/>
<dbReference type="Gene3D" id="3.30.70.240">
    <property type="match status" value="1"/>
</dbReference>
<keyword evidence="4 9" id="KW-0479">Metal-binding</keyword>
<evidence type="ECO:0000313" key="11">
    <source>
        <dbReference type="EMBL" id="HGU42144.1"/>
    </source>
</evidence>
<dbReference type="GO" id="GO:0016787">
    <property type="term" value="F:hydrolase activity"/>
    <property type="evidence" value="ECO:0007669"/>
    <property type="project" value="UniProtKB-KW"/>
</dbReference>
<dbReference type="PANTHER" id="PTHR34405">
    <property type="entry name" value="CRISPR-ASSOCIATED ENDORIBONUCLEASE CAS2"/>
    <property type="match status" value="1"/>
</dbReference>
<dbReference type="InterPro" id="IPR019199">
    <property type="entry name" value="Virulence_VapD/CRISPR_Cas2"/>
</dbReference>
<organism evidence="11">
    <name type="scientific">Fervidobacterium pennivorans</name>
    <dbReference type="NCBI Taxonomy" id="93466"/>
    <lineage>
        <taxon>Bacteria</taxon>
        <taxon>Thermotogati</taxon>
        <taxon>Thermotogota</taxon>
        <taxon>Thermotogae</taxon>
        <taxon>Thermotogales</taxon>
        <taxon>Fervidobacteriaceae</taxon>
        <taxon>Fervidobacterium</taxon>
    </lineage>
</organism>
<evidence type="ECO:0000256" key="9">
    <source>
        <dbReference type="HAMAP-Rule" id="MF_01471"/>
    </source>
</evidence>
<dbReference type="EMBL" id="DTBH01000107">
    <property type="protein sequence ID" value="HGQ77203.1"/>
    <property type="molecule type" value="Genomic_DNA"/>
</dbReference>
<comment type="subunit">
    <text evidence="9">Homodimer, forms a heterotetramer with a Cas1 homodimer.</text>
</comment>
<feature type="binding site" evidence="9">
    <location>
        <position position="8"/>
    </location>
    <ligand>
        <name>Mg(2+)</name>
        <dbReference type="ChEBI" id="CHEBI:18420"/>
        <note>catalytic</note>
    </ligand>
</feature>
<evidence type="ECO:0000256" key="3">
    <source>
        <dbReference type="ARBA" id="ARBA00022722"/>
    </source>
</evidence>
<evidence type="ECO:0000256" key="7">
    <source>
        <dbReference type="ARBA" id="ARBA00022842"/>
    </source>
</evidence>
<dbReference type="GO" id="GO:0043571">
    <property type="term" value="P:maintenance of CRISPR repeat elements"/>
    <property type="evidence" value="ECO:0007669"/>
    <property type="project" value="UniProtKB-UniRule"/>
</dbReference>
<dbReference type="GO" id="GO:0046872">
    <property type="term" value="F:metal ion binding"/>
    <property type="evidence" value="ECO:0007669"/>
    <property type="project" value="UniProtKB-UniRule"/>
</dbReference>
<dbReference type="AlphaFoldDB" id="A0A7C4VVT7"/>
<comment type="caution">
    <text evidence="11">The sequence shown here is derived from an EMBL/GenBank/DDBJ whole genome shotgun (WGS) entry which is preliminary data.</text>
</comment>
<keyword evidence="7 9" id="KW-0460">Magnesium</keyword>
<dbReference type="PANTHER" id="PTHR34405:SF1">
    <property type="entry name" value="CRISPR-ASSOCIATED ENDORIBONUCLEASE CAS2"/>
    <property type="match status" value="1"/>
</dbReference>
<comment type="function">
    <text evidence="9">CRISPR (clustered regularly interspaced short palindromic repeat), is an adaptive immune system that provides protection against mobile genetic elements (viruses, transposable elements and conjugative plasmids). CRISPR clusters contain sequences complementary to antecedent mobile elements and target invading nucleic acids. CRISPR clusters are transcribed and processed into CRISPR RNA (crRNA). Functions as a ssRNA-specific endoribonuclease. Involved in the integration of spacer DNA into the CRISPR cassette.</text>
</comment>